<evidence type="ECO:0000256" key="9">
    <source>
        <dbReference type="PIRSR" id="PIRSR500134-1"/>
    </source>
</evidence>
<comment type="caution">
    <text evidence="13">The sequence shown here is derived from an EMBL/GenBank/DDBJ whole genome shotgun (WGS) entry which is preliminary data.</text>
</comment>
<evidence type="ECO:0000256" key="2">
    <source>
        <dbReference type="ARBA" id="ARBA00006601"/>
    </source>
</evidence>
<feature type="binding site" evidence="10">
    <location>
        <position position="309"/>
    </location>
    <ligand>
        <name>substrate</name>
    </ligand>
</feature>
<dbReference type="SUPFAM" id="SSF52413">
    <property type="entry name" value="UDP-glucose/GDP-mannose dehydrogenase C-terminal domain"/>
    <property type="match status" value="1"/>
</dbReference>
<evidence type="ECO:0000256" key="3">
    <source>
        <dbReference type="ARBA" id="ARBA00012954"/>
    </source>
</evidence>
<evidence type="ECO:0000256" key="1">
    <source>
        <dbReference type="ARBA" id="ARBA00004701"/>
    </source>
</evidence>
<dbReference type="SUPFAM" id="SSF51735">
    <property type="entry name" value="NAD(P)-binding Rossmann-fold domains"/>
    <property type="match status" value="1"/>
</dbReference>
<accession>A0A931AXQ0</accession>
<dbReference type="GO" id="GO:0000271">
    <property type="term" value="P:polysaccharide biosynthetic process"/>
    <property type="evidence" value="ECO:0007669"/>
    <property type="project" value="InterPro"/>
</dbReference>
<proteinExistence type="inferred from homology"/>
<dbReference type="Pfam" id="PF03720">
    <property type="entry name" value="UDPG_MGDP_dh_C"/>
    <property type="match status" value="1"/>
</dbReference>
<dbReference type="GO" id="GO:0051287">
    <property type="term" value="F:NAD binding"/>
    <property type="evidence" value="ECO:0007669"/>
    <property type="project" value="InterPro"/>
</dbReference>
<name>A0A931AXQ0_9ENTE</name>
<dbReference type="InterPro" id="IPR013328">
    <property type="entry name" value="6PGD_dom2"/>
</dbReference>
<feature type="binding site" evidence="10">
    <location>
        <begin position="244"/>
        <end position="248"/>
    </location>
    <ligand>
        <name>substrate</name>
    </ligand>
</feature>
<keyword evidence="6 8" id="KW-0520">NAD</keyword>
<evidence type="ECO:0000256" key="10">
    <source>
        <dbReference type="PIRSR" id="PIRSR500134-2"/>
    </source>
</evidence>
<dbReference type="InterPro" id="IPR014026">
    <property type="entry name" value="UDP-Glc/GDP-Man_DH_dimer"/>
</dbReference>
<evidence type="ECO:0000256" key="4">
    <source>
        <dbReference type="ARBA" id="ARBA00015132"/>
    </source>
</evidence>
<reference evidence="13" key="1">
    <citation type="submission" date="2020-09" db="EMBL/GenBank/DDBJ databases">
        <title>Genomic insights into the novelty and pathogenicity of a unique biofilm-forming Enterococcus sp. bacteria (Enterococcus lacertideformus) identified in reptiles.</title>
        <authorList>
            <person name="Agius J.E."/>
            <person name="Phalen D.N."/>
            <person name="Rose K."/>
            <person name="Eden J.-S."/>
        </authorList>
    </citation>
    <scope>NUCLEOTIDE SEQUENCE</scope>
    <source>
        <strain evidence="13">PHRS 0518</strain>
    </source>
</reference>
<gene>
    <name evidence="13" type="ORF">IC227_01150</name>
</gene>
<dbReference type="Gene3D" id="3.40.50.720">
    <property type="entry name" value="NAD(P)-binding Rossmann-like Domain"/>
    <property type="match status" value="2"/>
</dbReference>
<evidence type="ECO:0000256" key="6">
    <source>
        <dbReference type="ARBA" id="ARBA00023027"/>
    </source>
</evidence>
<organism evidence="13 14">
    <name type="scientific">Enterococcus lacertideformus</name>
    <dbReference type="NCBI Taxonomy" id="2771493"/>
    <lineage>
        <taxon>Bacteria</taxon>
        <taxon>Bacillati</taxon>
        <taxon>Bacillota</taxon>
        <taxon>Bacilli</taxon>
        <taxon>Lactobacillales</taxon>
        <taxon>Enterococcaceae</taxon>
        <taxon>Enterococcus</taxon>
    </lineage>
</organism>
<keyword evidence="14" id="KW-1185">Reference proteome</keyword>
<dbReference type="EMBL" id="JADAKE010000004">
    <property type="protein sequence ID" value="MBF8807264.1"/>
    <property type="molecule type" value="Genomic_DNA"/>
</dbReference>
<evidence type="ECO:0000313" key="14">
    <source>
        <dbReference type="Proteomes" id="UP000637757"/>
    </source>
</evidence>
<feature type="binding site" evidence="11">
    <location>
        <position position="316"/>
    </location>
    <ligand>
        <name>NAD(+)</name>
        <dbReference type="ChEBI" id="CHEBI:57540"/>
    </ligand>
</feature>
<protein>
    <recommendedName>
        <fullName evidence="4 8">UDP-glucose 6-dehydrogenase</fullName>
        <ecNumber evidence="3 8">1.1.1.22</ecNumber>
    </recommendedName>
</protein>
<dbReference type="AlphaFoldDB" id="A0A931AXQ0"/>
<evidence type="ECO:0000313" key="13">
    <source>
        <dbReference type="EMBL" id="MBF8807264.1"/>
    </source>
</evidence>
<feature type="binding site" evidence="11">
    <location>
        <position position="258"/>
    </location>
    <ligand>
        <name>NAD(+)</name>
        <dbReference type="ChEBI" id="CHEBI:57540"/>
    </ligand>
</feature>
<comment type="similarity">
    <text evidence="2 8">Belongs to the UDP-glucose/GDP-mannose dehydrogenase family.</text>
</comment>
<dbReference type="NCBIfam" id="TIGR03026">
    <property type="entry name" value="NDP-sugDHase"/>
    <property type="match status" value="1"/>
</dbReference>
<feature type="active site" description="Nucleophile" evidence="9">
    <location>
        <position position="255"/>
    </location>
</feature>
<comment type="pathway">
    <text evidence="1">Nucleotide-sugar biosynthesis; UDP-alpha-D-glucuronate biosynthesis; UDP-alpha-D-glucuronate from UDP-alpha-D-glucose: step 1/1.</text>
</comment>
<feature type="binding site" evidence="10">
    <location>
        <position position="308"/>
    </location>
    <ligand>
        <name>substrate</name>
    </ligand>
</feature>
<feature type="binding site" evidence="10">
    <location>
        <position position="390"/>
    </location>
    <ligand>
        <name>substrate</name>
    </ligand>
</feature>
<feature type="domain" description="UDP-glucose/GDP-mannose dehydrogenase C-terminal" evidence="12">
    <location>
        <begin position="302"/>
        <end position="389"/>
    </location>
</feature>
<feature type="binding site" evidence="11">
    <location>
        <position position="120"/>
    </location>
    <ligand>
        <name>NAD(+)</name>
        <dbReference type="ChEBI" id="CHEBI:57540"/>
    </ligand>
</feature>
<dbReference type="Pfam" id="PF03721">
    <property type="entry name" value="UDPG_MGDP_dh_N"/>
    <property type="match status" value="1"/>
</dbReference>
<dbReference type="PANTHER" id="PTHR43750">
    <property type="entry name" value="UDP-GLUCOSE 6-DEHYDROGENASE TUAD"/>
    <property type="match status" value="1"/>
</dbReference>
<dbReference type="PIRSF" id="PIRSF500134">
    <property type="entry name" value="UDPglc_DH_bac"/>
    <property type="match status" value="1"/>
</dbReference>
<dbReference type="SUPFAM" id="SSF48179">
    <property type="entry name" value="6-phosphogluconate dehydrogenase C-terminal domain-like"/>
    <property type="match status" value="1"/>
</dbReference>
<keyword evidence="5 8" id="KW-0560">Oxidoreductase</keyword>
<dbReference type="InterPro" id="IPR008927">
    <property type="entry name" value="6-PGluconate_DH-like_C_sf"/>
</dbReference>
<sequence length="390" mass="43979">MKKKILVAGLGYVGLANALLLSQENQVVAYDIDEEKLKQLKKRKSPLDEEDIHLFLQKKELNIVFTNRFAAAVLESEIMVIATPTNYDEYTNYFDTSSVEQVIDQAIQINPAIKIVIKSTIPVGFVDEMKARYPEVVLAFSPEFLREGKALYDNLRPSRIIVGDEGKFGELVAQLFLACAINKNTNILLTTAKEAEAIKLFSNSYLALRIAYFNELDTFAEESHLRSSKIIKGMSFDPRIGDYYNNPSFGYGGYCLPKDTKQLAADFSGIPHSLVHAIVTSNTIRITHIAQKIAESGAQTIGVYKLAMKHHSDNFRYSSTLAVIDRLVELGKEIVIYEPSLSAENYKGHQVVKNISELEEKSDVIIANRYEAELKNSKKEIYTRDIFQRD</sequence>
<dbReference type="GO" id="GO:0003979">
    <property type="term" value="F:UDP-glucose 6-dehydrogenase activity"/>
    <property type="evidence" value="ECO:0007669"/>
    <property type="project" value="UniProtKB-EC"/>
</dbReference>
<dbReference type="InterPro" id="IPR036291">
    <property type="entry name" value="NAD(P)-bd_dom_sf"/>
</dbReference>
<evidence type="ECO:0000256" key="8">
    <source>
        <dbReference type="PIRNR" id="PIRNR000124"/>
    </source>
</evidence>
<feature type="binding site" evidence="10">
    <location>
        <position position="199"/>
    </location>
    <ligand>
        <name>substrate</name>
    </ligand>
</feature>
<dbReference type="PIRSF" id="PIRSF000124">
    <property type="entry name" value="UDPglc_GDPman_dh"/>
    <property type="match status" value="1"/>
</dbReference>
<dbReference type="InterPro" id="IPR014027">
    <property type="entry name" value="UDP-Glc/GDP-Man_DH_C"/>
</dbReference>
<feature type="binding site" evidence="11">
    <location>
        <position position="31"/>
    </location>
    <ligand>
        <name>NAD(+)</name>
        <dbReference type="ChEBI" id="CHEBI:57540"/>
    </ligand>
</feature>
<dbReference type="EC" id="1.1.1.22" evidence="3 8"/>
<dbReference type="InterPro" id="IPR001732">
    <property type="entry name" value="UDP-Glc/GDP-Man_DH_N"/>
</dbReference>
<dbReference type="InterPro" id="IPR036220">
    <property type="entry name" value="UDP-Glc/GDP-Man_DH_C_sf"/>
</dbReference>
<dbReference type="InterPro" id="IPR028357">
    <property type="entry name" value="UDPglc_DH_bac"/>
</dbReference>
<evidence type="ECO:0000256" key="5">
    <source>
        <dbReference type="ARBA" id="ARBA00023002"/>
    </source>
</evidence>
<feature type="binding site" evidence="10">
    <location>
        <begin position="144"/>
        <end position="147"/>
    </location>
    <ligand>
        <name>substrate</name>
    </ligand>
</feature>
<dbReference type="Pfam" id="PF00984">
    <property type="entry name" value="UDPG_MGDP_dh"/>
    <property type="match status" value="1"/>
</dbReference>
<dbReference type="PANTHER" id="PTHR43750:SF2">
    <property type="entry name" value="UDP-GLUCOSE 6-DEHYDROGENASE"/>
    <property type="match status" value="1"/>
</dbReference>
<dbReference type="Proteomes" id="UP000637757">
    <property type="component" value="Unassembled WGS sequence"/>
</dbReference>
<comment type="catalytic activity">
    <reaction evidence="7 8">
        <text>UDP-alpha-D-glucose + 2 NAD(+) + H2O = UDP-alpha-D-glucuronate + 2 NADH + 3 H(+)</text>
        <dbReference type="Rhea" id="RHEA:23596"/>
        <dbReference type="ChEBI" id="CHEBI:15377"/>
        <dbReference type="ChEBI" id="CHEBI:15378"/>
        <dbReference type="ChEBI" id="CHEBI:57540"/>
        <dbReference type="ChEBI" id="CHEBI:57945"/>
        <dbReference type="ChEBI" id="CHEBI:58052"/>
        <dbReference type="ChEBI" id="CHEBI:58885"/>
        <dbReference type="EC" id="1.1.1.22"/>
    </reaction>
</comment>
<feature type="binding site" evidence="10">
    <location>
        <position position="252"/>
    </location>
    <ligand>
        <name>substrate</name>
    </ligand>
</feature>
<evidence type="ECO:0000256" key="7">
    <source>
        <dbReference type="ARBA" id="ARBA00047473"/>
    </source>
</evidence>
<dbReference type="Gene3D" id="1.10.1040.10">
    <property type="entry name" value="N-(1-d-carboxylethyl)-l-norvaline Dehydrogenase, domain 2"/>
    <property type="match status" value="1"/>
</dbReference>
<evidence type="ECO:0000256" key="11">
    <source>
        <dbReference type="PIRSR" id="PIRSR500134-3"/>
    </source>
</evidence>
<feature type="binding site" evidence="11">
    <location>
        <position position="36"/>
    </location>
    <ligand>
        <name>NAD(+)</name>
        <dbReference type="ChEBI" id="CHEBI:57540"/>
    </ligand>
</feature>
<feature type="binding site" evidence="11">
    <location>
        <position position="85"/>
    </location>
    <ligand>
        <name>NAD(+)</name>
        <dbReference type="ChEBI" id="CHEBI:57540"/>
    </ligand>
</feature>
<dbReference type="SMART" id="SM00984">
    <property type="entry name" value="UDPG_MGDP_dh_C"/>
    <property type="match status" value="1"/>
</dbReference>
<evidence type="ECO:0000259" key="12">
    <source>
        <dbReference type="SMART" id="SM00984"/>
    </source>
</evidence>
<dbReference type="InterPro" id="IPR017476">
    <property type="entry name" value="UDP-Glc/GDP-Man"/>
</dbReference>
<feature type="binding site" evidence="11">
    <location>
        <position position="147"/>
    </location>
    <ligand>
        <name>NAD(+)</name>
        <dbReference type="ChEBI" id="CHEBI:57540"/>
    </ligand>
</feature>